<dbReference type="Proteomes" id="UP000054279">
    <property type="component" value="Unassembled WGS sequence"/>
</dbReference>
<dbReference type="Gene3D" id="3.40.50.300">
    <property type="entry name" value="P-loop containing nucleotide triphosphate hydrolases"/>
    <property type="match status" value="1"/>
</dbReference>
<dbReference type="PROSITE" id="PS00211">
    <property type="entry name" value="ABC_TRANSPORTER_1"/>
    <property type="match status" value="1"/>
</dbReference>
<dbReference type="Pfam" id="PF12848">
    <property type="entry name" value="ABC_tran_Xtn"/>
    <property type="match status" value="1"/>
</dbReference>
<keyword evidence="4" id="KW-0175">Coiled coil</keyword>
<dbReference type="InterPro" id="IPR003593">
    <property type="entry name" value="AAA+_ATPase"/>
</dbReference>
<dbReference type="FunFam" id="3.40.50.300:FF:000011">
    <property type="entry name" value="Putative ABC transporter ATP-binding component"/>
    <property type="match status" value="1"/>
</dbReference>
<evidence type="ECO:0000256" key="3">
    <source>
        <dbReference type="ARBA" id="ARBA00022840"/>
    </source>
</evidence>
<dbReference type="InterPro" id="IPR050611">
    <property type="entry name" value="ABCF"/>
</dbReference>
<evidence type="ECO:0000256" key="4">
    <source>
        <dbReference type="SAM" id="Coils"/>
    </source>
</evidence>
<protein>
    <recommendedName>
        <fullName evidence="5">ABC transporter domain-containing protein</fullName>
    </recommendedName>
</protein>
<dbReference type="InterPro" id="IPR027417">
    <property type="entry name" value="P-loop_NTPase"/>
</dbReference>
<keyword evidence="3" id="KW-0067">ATP-binding</keyword>
<dbReference type="InterPro" id="IPR003439">
    <property type="entry name" value="ABC_transporter-like_ATP-bd"/>
</dbReference>
<sequence length="496" mass="55858">MSVDAYDVAEEIRTYLPGTEEIVVQYVAGYLVDEDAGDDEDSLQVTRHILESASSSSPDENENNVNSTVAIDKLLGRLGELLEDHLTKRRQSNRRGPALRKLGNVMDMSKVGAMSSTITFTEGVDLESINKGKASKVDVKKLEKQEAKLRAKIEKRSKRDLYEGSKLLESQRKQQSYADMFMKVNSLEAMASSKGKSKDIILPAIDVNFGSNRILTGASLTLAYGRRYGLIGRNGIGKSTLLRHIALREVPVPAHISILFVEQEIIGDETIAIDSVLTADVWRDHLLKEEKALNAKLSELEKENDEKRFDDAREEAEARLAEVHERLADMEAETGPARAAALLAGLGFSEEDQQRPTKSFSGGWRMRLALARALFVKPHLLLLDEPSNHIDLNALAWLEDYLQTWAGTILVVSHDRAFLDAVATDIVHQHSGRLDYYKGNFSQFYATKSERERNLRKEYEAQVAYRQHLQAFIDRWRYNANRAAQAQMKIKILEKV</sequence>
<proteinExistence type="predicted"/>
<dbReference type="SUPFAM" id="SSF52540">
    <property type="entry name" value="P-loop containing nucleoside triphosphate hydrolases"/>
    <property type="match status" value="1"/>
</dbReference>
<evidence type="ECO:0000259" key="5">
    <source>
        <dbReference type="PROSITE" id="PS50893"/>
    </source>
</evidence>
<evidence type="ECO:0000256" key="1">
    <source>
        <dbReference type="ARBA" id="ARBA00022737"/>
    </source>
</evidence>
<dbReference type="AlphaFoldDB" id="A0A0C9V3Q0"/>
<gene>
    <name evidence="6" type="ORF">M422DRAFT_185112</name>
</gene>
<dbReference type="Pfam" id="PF00005">
    <property type="entry name" value="ABC_tran"/>
    <property type="match status" value="1"/>
</dbReference>
<evidence type="ECO:0000313" key="6">
    <source>
        <dbReference type="EMBL" id="KIJ32071.1"/>
    </source>
</evidence>
<dbReference type="HOGENOM" id="CLU_000604_36_6_1"/>
<keyword evidence="2" id="KW-0547">Nucleotide-binding</keyword>
<dbReference type="PANTHER" id="PTHR19211">
    <property type="entry name" value="ATP-BINDING TRANSPORT PROTEIN-RELATED"/>
    <property type="match status" value="1"/>
</dbReference>
<keyword evidence="1" id="KW-0677">Repeat</keyword>
<dbReference type="InterPro" id="IPR032781">
    <property type="entry name" value="ABC_tran_Xtn"/>
</dbReference>
<dbReference type="PANTHER" id="PTHR19211:SF117">
    <property type="entry name" value="ATP-BINDING CASSETTE SUB-FAMILY F MEMBER 3"/>
    <property type="match status" value="1"/>
</dbReference>
<dbReference type="SMART" id="SM00382">
    <property type="entry name" value="AAA"/>
    <property type="match status" value="1"/>
</dbReference>
<dbReference type="EMBL" id="KN837232">
    <property type="protein sequence ID" value="KIJ32071.1"/>
    <property type="molecule type" value="Genomic_DNA"/>
</dbReference>
<accession>A0A0C9V3Q0</accession>
<feature type="domain" description="ABC transporter" evidence="5">
    <location>
        <begin position="195"/>
        <end position="456"/>
    </location>
</feature>
<evidence type="ECO:0000256" key="2">
    <source>
        <dbReference type="ARBA" id="ARBA00022741"/>
    </source>
</evidence>
<dbReference type="InterPro" id="IPR017871">
    <property type="entry name" value="ABC_transporter-like_CS"/>
</dbReference>
<dbReference type="GO" id="GO:0016887">
    <property type="term" value="F:ATP hydrolysis activity"/>
    <property type="evidence" value="ECO:0007669"/>
    <property type="project" value="InterPro"/>
</dbReference>
<dbReference type="PROSITE" id="PS50893">
    <property type="entry name" value="ABC_TRANSPORTER_2"/>
    <property type="match status" value="1"/>
</dbReference>
<feature type="non-terminal residue" evidence="6">
    <location>
        <position position="1"/>
    </location>
</feature>
<feature type="coiled-coil region" evidence="4">
    <location>
        <begin position="283"/>
        <end position="333"/>
    </location>
</feature>
<evidence type="ECO:0000313" key="7">
    <source>
        <dbReference type="Proteomes" id="UP000054279"/>
    </source>
</evidence>
<reference evidence="6 7" key="1">
    <citation type="submission" date="2014-06" db="EMBL/GenBank/DDBJ databases">
        <title>Evolutionary Origins and Diversification of the Mycorrhizal Mutualists.</title>
        <authorList>
            <consortium name="DOE Joint Genome Institute"/>
            <consortium name="Mycorrhizal Genomics Consortium"/>
            <person name="Kohler A."/>
            <person name="Kuo A."/>
            <person name="Nagy L.G."/>
            <person name="Floudas D."/>
            <person name="Copeland A."/>
            <person name="Barry K.W."/>
            <person name="Cichocki N."/>
            <person name="Veneault-Fourrey C."/>
            <person name="LaButti K."/>
            <person name="Lindquist E.A."/>
            <person name="Lipzen A."/>
            <person name="Lundell T."/>
            <person name="Morin E."/>
            <person name="Murat C."/>
            <person name="Riley R."/>
            <person name="Ohm R."/>
            <person name="Sun H."/>
            <person name="Tunlid A."/>
            <person name="Henrissat B."/>
            <person name="Grigoriev I.V."/>
            <person name="Hibbett D.S."/>
            <person name="Martin F."/>
        </authorList>
    </citation>
    <scope>NUCLEOTIDE SEQUENCE [LARGE SCALE GENOMIC DNA]</scope>
    <source>
        <strain evidence="6 7">SS14</strain>
    </source>
</reference>
<dbReference type="OrthoDB" id="2110130at2759"/>
<keyword evidence="7" id="KW-1185">Reference proteome</keyword>
<name>A0A0C9V3Q0_SPHS4</name>
<dbReference type="CDD" id="cd03221">
    <property type="entry name" value="ABCF_EF-3"/>
    <property type="match status" value="1"/>
</dbReference>
<organism evidence="6 7">
    <name type="scientific">Sphaerobolus stellatus (strain SS14)</name>
    <dbReference type="NCBI Taxonomy" id="990650"/>
    <lineage>
        <taxon>Eukaryota</taxon>
        <taxon>Fungi</taxon>
        <taxon>Dikarya</taxon>
        <taxon>Basidiomycota</taxon>
        <taxon>Agaricomycotina</taxon>
        <taxon>Agaricomycetes</taxon>
        <taxon>Phallomycetidae</taxon>
        <taxon>Geastrales</taxon>
        <taxon>Sphaerobolaceae</taxon>
        <taxon>Sphaerobolus</taxon>
    </lineage>
</organism>
<dbReference type="GO" id="GO:0005524">
    <property type="term" value="F:ATP binding"/>
    <property type="evidence" value="ECO:0007669"/>
    <property type="project" value="UniProtKB-KW"/>
</dbReference>